<keyword evidence="2" id="KW-1185">Reference proteome</keyword>
<evidence type="ECO:0000313" key="1">
    <source>
        <dbReference type="EMBL" id="VDM29831.1"/>
    </source>
</evidence>
<evidence type="ECO:0000313" key="3">
    <source>
        <dbReference type="WBParaSite" id="TCNE_0000411401-mRNA-1"/>
    </source>
</evidence>
<sequence length="67" mass="7334">MLGAASGTEAEIFGAAWIGRPPSERPVEVNLTGENFFRHRVEGGTNEKLEHILTHLPVEPTGRQLVL</sequence>
<gene>
    <name evidence="1" type="ORF">TCNE_LOCUS4114</name>
</gene>
<dbReference type="Proteomes" id="UP000050794">
    <property type="component" value="Unassembled WGS sequence"/>
</dbReference>
<protein>
    <submittedName>
        <fullName evidence="3">MOSC domain-containing protein</fullName>
    </submittedName>
</protein>
<dbReference type="EMBL" id="UYWY01006302">
    <property type="protein sequence ID" value="VDM29831.1"/>
    <property type="molecule type" value="Genomic_DNA"/>
</dbReference>
<accession>A0A183U6J4</accession>
<reference evidence="1 2" key="2">
    <citation type="submission" date="2018-11" db="EMBL/GenBank/DDBJ databases">
        <authorList>
            <consortium name="Pathogen Informatics"/>
        </authorList>
    </citation>
    <scope>NUCLEOTIDE SEQUENCE [LARGE SCALE GENOMIC DNA]</scope>
</reference>
<proteinExistence type="predicted"/>
<reference evidence="3" key="1">
    <citation type="submission" date="2016-06" db="UniProtKB">
        <authorList>
            <consortium name="WormBaseParasite"/>
        </authorList>
    </citation>
    <scope>IDENTIFICATION</scope>
</reference>
<dbReference type="AlphaFoldDB" id="A0A183U6J4"/>
<dbReference type="WBParaSite" id="TCNE_0000411401-mRNA-1">
    <property type="protein sequence ID" value="TCNE_0000411401-mRNA-1"/>
    <property type="gene ID" value="TCNE_0000411401"/>
</dbReference>
<evidence type="ECO:0000313" key="2">
    <source>
        <dbReference type="Proteomes" id="UP000050794"/>
    </source>
</evidence>
<name>A0A183U6J4_TOXCA</name>
<organism evidence="2 3">
    <name type="scientific">Toxocara canis</name>
    <name type="common">Canine roundworm</name>
    <dbReference type="NCBI Taxonomy" id="6265"/>
    <lineage>
        <taxon>Eukaryota</taxon>
        <taxon>Metazoa</taxon>
        <taxon>Ecdysozoa</taxon>
        <taxon>Nematoda</taxon>
        <taxon>Chromadorea</taxon>
        <taxon>Rhabditida</taxon>
        <taxon>Spirurina</taxon>
        <taxon>Ascaridomorpha</taxon>
        <taxon>Ascaridoidea</taxon>
        <taxon>Toxocaridae</taxon>
        <taxon>Toxocara</taxon>
    </lineage>
</organism>